<dbReference type="Proteomes" id="UP000499080">
    <property type="component" value="Unassembled WGS sequence"/>
</dbReference>
<name>A0A4Y2A306_ARAVE</name>
<evidence type="ECO:0000313" key="1">
    <source>
        <dbReference type="EMBL" id="GBL73646.1"/>
    </source>
</evidence>
<protein>
    <submittedName>
        <fullName evidence="1">Uncharacterized protein</fullName>
    </submittedName>
</protein>
<dbReference type="AlphaFoldDB" id="A0A4Y2A306"/>
<dbReference type="OrthoDB" id="6407305at2759"/>
<gene>
    <name evidence="1" type="ORF">AVEN_230650_1</name>
</gene>
<reference evidence="1 2" key="1">
    <citation type="journal article" date="2019" name="Sci. Rep.">
        <title>Orb-weaving spider Araneus ventricosus genome elucidates the spidroin gene catalogue.</title>
        <authorList>
            <person name="Kono N."/>
            <person name="Nakamura H."/>
            <person name="Ohtoshi R."/>
            <person name="Moran D.A.P."/>
            <person name="Shinohara A."/>
            <person name="Yoshida Y."/>
            <person name="Fujiwara M."/>
            <person name="Mori M."/>
            <person name="Tomita M."/>
            <person name="Arakawa K."/>
        </authorList>
    </citation>
    <scope>NUCLEOTIDE SEQUENCE [LARGE SCALE GENOMIC DNA]</scope>
</reference>
<organism evidence="1 2">
    <name type="scientific">Araneus ventricosus</name>
    <name type="common">Orbweaver spider</name>
    <name type="synonym">Epeira ventricosa</name>
    <dbReference type="NCBI Taxonomy" id="182803"/>
    <lineage>
        <taxon>Eukaryota</taxon>
        <taxon>Metazoa</taxon>
        <taxon>Ecdysozoa</taxon>
        <taxon>Arthropoda</taxon>
        <taxon>Chelicerata</taxon>
        <taxon>Arachnida</taxon>
        <taxon>Araneae</taxon>
        <taxon>Araneomorphae</taxon>
        <taxon>Entelegynae</taxon>
        <taxon>Araneoidea</taxon>
        <taxon>Araneidae</taxon>
        <taxon>Araneus</taxon>
    </lineage>
</organism>
<accession>A0A4Y2A306</accession>
<keyword evidence="2" id="KW-1185">Reference proteome</keyword>
<dbReference type="EMBL" id="BGPR01000004">
    <property type="protein sequence ID" value="GBL73646.1"/>
    <property type="molecule type" value="Genomic_DNA"/>
</dbReference>
<proteinExistence type="predicted"/>
<comment type="caution">
    <text evidence="1">The sequence shown here is derived from an EMBL/GenBank/DDBJ whole genome shotgun (WGS) entry which is preliminary data.</text>
</comment>
<evidence type="ECO:0000313" key="2">
    <source>
        <dbReference type="Proteomes" id="UP000499080"/>
    </source>
</evidence>
<sequence length="87" mass="10360">MAREYDPMLLRQSASRRIWEGWLNSVPILAREEILIGIESHPRVDLSLPFPLEPLSCSHSLPYYSGEWWREERRLQIQLRAMLLGWI</sequence>